<evidence type="ECO:0000256" key="1">
    <source>
        <dbReference type="ARBA" id="ARBA00023027"/>
    </source>
</evidence>
<dbReference type="InterPro" id="IPR001509">
    <property type="entry name" value="Epimerase_deHydtase"/>
</dbReference>
<keyword evidence="1" id="KW-0520">NAD</keyword>
<name>A0ABV7K708_9HYPH</name>
<dbReference type="RefSeq" id="WP_378219890.1">
    <property type="nucleotide sequence ID" value="NZ_JBHRTK010000009.1"/>
</dbReference>
<dbReference type="Proteomes" id="UP001595583">
    <property type="component" value="Unassembled WGS sequence"/>
</dbReference>
<dbReference type="SUPFAM" id="SSF51735">
    <property type="entry name" value="NAD(P)-binding Rossmann-fold domains"/>
    <property type="match status" value="1"/>
</dbReference>
<dbReference type="InterPro" id="IPR036291">
    <property type="entry name" value="NAD(P)-bd_dom_sf"/>
</dbReference>
<evidence type="ECO:0000259" key="2">
    <source>
        <dbReference type="Pfam" id="PF01370"/>
    </source>
</evidence>
<protein>
    <submittedName>
        <fullName evidence="3">SDR family oxidoreductase</fullName>
        <ecNumber evidence="3">1.1.1.290</ecNumber>
    </submittedName>
</protein>
<comment type="caution">
    <text evidence="3">The sequence shown here is derived from an EMBL/GenBank/DDBJ whole genome shotgun (WGS) entry which is preliminary data.</text>
</comment>
<sequence length="291" mass="31393">MSGARTFIFGAGYSGRAFAAASGGNPVFGTTRSPEKFEALRRAGITPLLFDGTLTGEAEAALANTTHLVVSAAPCEAGDPVLAAARTVIAEKIPALRWIGYLSTVGVYGDRGGGWVDETSECRPLSRRSAMRLDAEEAWLALGRQIGRPVAVLRLSGIYGPGRNAFVSLSNGTAKRLVKPGQVFNRIHRDDIAGALKHLAERAQGGVFNVTDDFPSPPQDVVTYAARLMGIEPPPEIPFETAELSPMARSFYGENKRVSNQAIKQAGYRFSFPDYRSALERMWADGSWRNE</sequence>
<reference evidence="4" key="1">
    <citation type="journal article" date="2019" name="Int. J. Syst. Evol. Microbiol.">
        <title>The Global Catalogue of Microorganisms (GCM) 10K type strain sequencing project: providing services to taxonomists for standard genome sequencing and annotation.</title>
        <authorList>
            <consortium name="The Broad Institute Genomics Platform"/>
            <consortium name="The Broad Institute Genome Sequencing Center for Infectious Disease"/>
            <person name="Wu L."/>
            <person name="Ma J."/>
        </authorList>
    </citation>
    <scope>NUCLEOTIDE SEQUENCE [LARGE SCALE GENOMIC DNA]</scope>
    <source>
        <strain evidence="4">KCTC 52165</strain>
    </source>
</reference>
<accession>A0ABV7K708</accession>
<gene>
    <name evidence="3" type="ORF">ACFOHJ_07645</name>
</gene>
<keyword evidence="3" id="KW-0560">Oxidoreductase</keyword>
<proteinExistence type="predicted"/>
<feature type="domain" description="NAD-dependent epimerase/dehydratase" evidence="2">
    <location>
        <begin position="100"/>
        <end position="210"/>
    </location>
</feature>
<evidence type="ECO:0000313" key="4">
    <source>
        <dbReference type="Proteomes" id="UP001595583"/>
    </source>
</evidence>
<dbReference type="Gene3D" id="3.40.50.720">
    <property type="entry name" value="NAD(P)-binding Rossmann-like Domain"/>
    <property type="match status" value="1"/>
</dbReference>
<dbReference type="CDD" id="cd05266">
    <property type="entry name" value="SDR_a4"/>
    <property type="match status" value="1"/>
</dbReference>
<dbReference type="Pfam" id="PF01370">
    <property type="entry name" value="Epimerase"/>
    <property type="match status" value="1"/>
</dbReference>
<evidence type="ECO:0000313" key="3">
    <source>
        <dbReference type="EMBL" id="MFC3206079.1"/>
    </source>
</evidence>
<dbReference type="EMBL" id="JBHRTK010000009">
    <property type="protein sequence ID" value="MFC3206079.1"/>
    <property type="molecule type" value="Genomic_DNA"/>
</dbReference>
<dbReference type="EC" id="1.1.1.290" evidence="3"/>
<organism evidence="3 4">
    <name type="scientific">Aquamicrobium soli</name>
    <dbReference type="NCBI Taxonomy" id="1811518"/>
    <lineage>
        <taxon>Bacteria</taxon>
        <taxon>Pseudomonadati</taxon>
        <taxon>Pseudomonadota</taxon>
        <taxon>Alphaproteobacteria</taxon>
        <taxon>Hyphomicrobiales</taxon>
        <taxon>Phyllobacteriaceae</taxon>
        <taxon>Aquamicrobium</taxon>
    </lineage>
</organism>
<dbReference type="GO" id="GO:0033711">
    <property type="term" value="F:4-phosphoerythronate dehydrogenase activity"/>
    <property type="evidence" value="ECO:0007669"/>
    <property type="project" value="UniProtKB-EC"/>
</dbReference>
<dbReference type="PANTHER" id="PTHR43574">
    <property type="entry name" value="EPIMERASE-RELATED"/>
    <property type="match status" value="1"/>
</dbReference>
<keyword evidence="4" id="KW-1185">Reference proteome</keyword>